<dbReference type="PANTHER" id="PTHR14140">
    <property type="entry name" value="E3 UBIQUITIN-PROTEIN LIGASE UHRF-RELATED"/>
    <property type="match status" value="1"/>
</dbReference>
<evidence type="ECO:0000256" key="3">
    <source>
        <dbReference type="SAM" id="MobiDB-lite"/>
    </source>
</evidence>
<dbReference type="OMA" id="EVEAGIC"/>
<dbReference type="InterPro" id="IPR045134">
    <property type="entry name" value="UHRF1/2-like"/>
</dbReference>
<feature type="region of interest" description="Disordered" evidence="3">
    <location>
        <begin position="25"/>
        <end position="134"/>
    </location>
</feature>
<evidence type="ECO:0000256" key="2">
    <source>
        <dbReference type="PROSITE-ProRule" id="PRU00358"/>
    </source>
</evidence>
<feature type="compositionally biased region" description="Basic and acidic residues" evidence="3">
    <location>
        <begin position="25"/>
        <end position="39"/>
    </location>
</feature>
<evidence type="ECO:0000259" key="4">
    <source>
        <dbReference type="PROSITE" id="PS51015"/>
    </source>
</evidence>
<gene>
    <name evidence="5" type="ORF">L228DRAFT_268560</name>
</gene>
<feature type="compositionally biased region" description="Polar residues" evidence="3">
    <location>
        <begin position="40"/>
        <end position="59"/>
    </location>
</feature>
<dbReference type="Proteomes" id="UP000076632">
    <property type="component" value="Unassembled WGS sequence"/>
</dbReference>
<accession>A0A165GDH9</accession>
<organism evidence="5 6">
    <name type="scientific">Xylona heveae (strain CBS 132557 / TC161)</name>
    <dbReference type="NCBI Taxonomy" id="1328760"/>
    <lineage>
        <taxon>Eukaryota</taxon>
        <taxon>Fungi</taxon>
        <taxon>Dikarya</taxon>
        <taxon>Ascomycota</taxon>
        <taxon>Pezizomycotina</taxon>
        <taxon>Xylonomycetes</taxon>
        <taxon>Xylonales</taxon>
        <taxon>Xylonaceae</taxon>
        <taxon>Xylona</taxon>
    </lineage>
</organism>
<evidence type="ECO:0000313" key="5">
    <source>
        <dbReference type="EMBL" id="KZF22061.1"/>
    </source>
</evidence>
<proteinExistence type="predicted"/>
<dbReference type="GeneID" id="28900293"/>
<reference evidence="5 6" key="1">
    <citation type="journal article" date="2016" name="Fungal Biol.">
        <title>The genome of Xylona heveae provides a window into fungal endophytism.</title>
        <authorList>
            <person name="Gazis R."/>
            <person name="Kuo A."/>
            <person name="Riley R."/>
            <person name="LaButti K."/>
            <person name="Lipzen A."/>
            <person name="Lin J."/>
            <person name="Amirebrahimi M."/>
            <person name="Hesse C.N."/>
            <person name="Spatafora J.W."/>
            <person name="Henrissat B."/>
            <person name="Hainaut M."/>
            <person name="Grigoriev I.V."/>
            <person name="Hibbett D.S."/>
        </authorList>
    </citation>
    <scope>NUCLEOTIDE SEQUENCE [LARGE SCALE GENOMIC DNA]</scope>
    <source>
        <strain evidence="5 6">TC161</strain>
    </source>
</reference>
<sequence length="461" mass="51670">MSQVKAPSVEHIYEQLKKEIEAAKAKNREDWEKRQKKDLTSQSLTQDKSQAVEKTTGSPAINPELGKENGNSQPDKVKEKSVEEPPVSAPAAATSNSYASLRPVKRKLTSANGNQARPFAPSKKPVRGPNKTSFTNIRTVDTRRTANPAAWYENINMRETFSRSDLEAIKQILTLVKKAQRAASRPEELDAIFSEMRKRLHQMEFFDFLSGVLIKKSKILEDQGLPLISDDITYPWDIQADARALFLRWYAGAFDPHLLRGVNTEQKNSSTGAKRTSHRLDMQYFARKDCKVVGENELVNGQWWPLQICAMRDGAHGEVEAGICGSGDKGAFSVILSSGGYDDKDEGDTIYYCGTSGSAGKVSLGTRHLLKSRDEGNPVRVLRSAALPKKNPYRPSKGLRYDGLYAIESYEKLHEETAMHRFCLKRCEGQHPIRYRGVEKRPTDYELASYAEIRGLLGLKS</sequence>
<feature type="domain" description="YDG" evidence="4">
    <location>
        <begin position="293"/>
        <end position="428"/>
    </location>
</feature>
<dbReference type="SMART" id="SM00466">
    <property type="entry name" value="SRA"/>
    <property type="match status" value="1"/>
</dbReference>
<dbReference type="STRING" id="1328760.A0A165GDH9"/>
<dbReference type="GO" id="GO:0016567">
    <property type="term" value="P:protein ubiquitination"/>
    <property type="evidence" value="ECO:0007669"/>
    <property type="project" value="TreeGrafter"/>
</dbReference>
<dbReference type="InterPro" id="IPR015947">
    <property type="entry name" value="PUA-like_sf"/>
</dbReference>
<dbReference type="OrthoDB" id="2270193at2759"/>
<dbReference type="AlphaFoldDB" id="A0A165GDH9"/>
<evidence type="ECO:0000313" key="6">
    <source>
        <dbReference type="Proteomes" id="UP000076632"/>
    </source>
</evidence>
<dbReference type="PROSITE" id="PS51015">
    <property type="entry name" value="YDG"/>
    <property type="match status" value="1"/>
</dbReference>
<dbReference type="EMBL" id="KV407459">
    <property type="protein sequence ID" value="KZF22061.1"/>
    <property type="molecule type" value="Genomic_DNA"/>
</dbReference>
<dbReference type="InterPro" id="IPR036987">
    <property type="entry name" value="SRA-YDG_sf"/>
</dbReference>
<dbReference type="PANTHER" id="PTHR14140:SF27">
    <property type="entry name" value="OS04G0289800 PROTEIN"/>
    <property type="match status" value="1"/>
</dbReference>
<dbReference type="RefSeq" id="XP_018187616.1">
    <property type="nucleotide sequence ID" value="XM_018335156.1"/>
</dbReference>
<protein>
    <recommendedName>
        <fullName evidence="4">YDG domain-containing protein</fullName>
    </recommendedName>
</protein>
<dbReference type="GO" id="GO:0005634">
    <property type="term" value="C:nucleus"/>
    <property type="evidence" value="ECO:0007669"/>
    <property type="project" value="UniProtKB-SubCell"/>
</dbReference>
<keyword evidence="1 2" id="KW-0539">Nucleus</keyword>
<dbReference type="GO" id="GO:0044027">
    <property type="term" value="P:negative regulation of gene expression via chromosomal CpG island methylation"/>
    <property type="evidence" value="ECO:0007669"/>
    <property type="project" value="TreeGrafter"/>
</dbReference>
<dbReference type="Pfam" id="PF02182">
    <property type="entry name" value="SAD_SRA"/>
    <property type="match status" value="1"/>
</dbReference>
<dbReference type="InParanoid" id="A0A165GDH9"/>
<keyword evidence="6" id="KW-1185">Reference proteome</keyword>
<dbReference type="InterPro" id="IPR003105">
    <property type="entry name" value="SRA_YDG"/>
</dbReference>
<name>A0A165GDH9_XYLHT</name>
<evidence type="ECO:0000256" key="1">
    <source>
        <dbReference type="ARBA" id="ARBA00023242"/>
    </source>
</evidence>
<feature type="compositionally biased region" description="Low complexity" evidence="3">
    <location>
        <begin position="84"/>
        <end position="93"/>
    </location>
</feature>
<dbReference type="SUPFAM" id="SSF88697">
    <property type="entry name" value="PUA domain-like"/>
    <property type="match status" value="1"/>
</dbReference>
<dbReference type="Gene3D" id="2.30.280.10">
    <property type="entry name" value="SRA-YDG"/>
    <property type="match status" value="1"/>
</dbReference>
<comment type="subcellular location">
    <subcellularLocation>
        <location evidence="2">Nucleus</location>
    </subcellularLocation>
</comment>
<dbReference type="GO" id="GO:0061630">
    <property type="term" value="F:ubiquitin protein ligase activity"/>
    <property type="evidence" value="ECO:0007669"/>
    <property type="project" value="TreeGrafter"/>
</dbReference>